<name>A0A1G4AP59_9PEZI</name>
<gene>
    <name evidence="1" type="ORF">CORC01_13831</name>
</gene>
<accession>A0A1G4AP59</accession>
<dbReference type="Proteomes" id="UP000176998">
    <property type="component" value="Unassembled WGS sequence"/>
</dbReference>
<organism evidence="1 2">
    <name type="scientific">Colletotrichum orchidophilum</name>
    <dbReference type="NCBI Taxonomy" id="1209926"/>
    <lineage>
        <taxon>Eukaryota</taxon>
        <taxon>Fungi</taxon>
        <taxon>Dikarya</taxon>
        <taxon>Ascomycota</taxon>
        <taxon>Pezizomycotina</taxon>
        <taxon>Sordariomycetes</taxon>
        <taxon>Hypocreomycetidae</taxon>
        <taxon>Glomerellales</taxon>
        <taxon>Glomerellaceae</taxon>
        <taxon>Colletotrichum</taxon>
    </lineage>
</organism>
<evidence type="ECO:0000313" key="2">
    <source>
        <dbReference type="Proteomes" id="UP000176998"/>
    </source>
</evidence>
<keyword evidence="2" id="KW-1185">Reference proteome</keyword>
<dbReference type="EMBL" id="MJBS01000216">
    <property type="protein sequence ID" value="OHE90886.1"/>
    <property type="molecule type" value="Genomic_DNA"/>
</dbReference>
<proteinExistence type="predicted"/>
<dbReference type="GeneID" id="34566957"/>
<dbReference type="AlphaFoldDB" id="A0A1G4AP59"/>
<dbReference type="RefSeq" id="XP_022468060.1">
    <property type="nucleotide sequence ID" value="XM_022625447.1"/>
</dbReference>
<evidence type="ECO:0000313" key="1">
    <source>
        <dbReference type="EMBL" id="OHE90886.1"/>
    </source>
</evidence>
<reference evidence="1 2" key="1">
    <citation type="submission" date="2016-09" db="EMBL/GenBank/DDBJ databases">
        <authorList>
            <person name="Capua I."/>
            <person name="De Benedictis P."/>
            <person name="Joannis T."/>
            <person name="Lombin L.H."/>
            <person name="Cattoli G."/>
        </authorList>
    </citation>
    <scope>NUCLEOTIDE SEQUENCE [LARGE SCALE GENOMIC DNA]</scope>
    <source>
        <strain evidence="1 2">IMI 309357</strain>
    </source>
</reference>
<comment type="caution">
    <text evidence="1">The sequence shown here is derived from an EMBL/GenBank/DDBJ whole genome shotgun (WGS) entry which is preliminary data.</text>
</comment>
<sequence>MPLAGCVGQLGRPLSSWSGGPCLFFFPFFPLPLRTNTSSSPRLHLHPALGVTPDHTV</sequence>
<protein>
    <submittedName>
        <fullName evidence="1">Uncharacterized protein</fullName>
    </submittedName>
</protein>